<evidence type="ECO:0000313" key="11">
    <source>
        <dbReference type="EMBL" id="KAL2039407.1"/>
    </source>
</evidence>
<dbReference type="NCBIfam" id="TIGR00879">
    <property type="entry name" value="SP"/>
    <property type="match status" value="1"/>
</dbReference>
<comment type="caution">
    <text evidence="11">The sequence shown here is derived from an EMBL/GenBank/DDBJ whole genome shotgun (WGS) entry which is preliminary data.</text>
</comment>
<dbReference type="PRINTS" id="PR00171">
    <property type="entry name" value="SUGRTRNSPORT"/>
</dbReference>
<evidence type="ECO:0000256" key="4">
    <source>
        <dbReference type="ARBA" id="ARBA00022692"/>
    </source>
</evidence>
<evidence type="ECO:0000313" key="12">
    <source>
        <dbReference type="Proteomes" id="UP001590950"/>
    </source>
</evidence>
<accession>A0ABR4A4U2</accession>
<dbReference type="InterPro" id="IPR020846">
    <property type="entry name" value="MFS_dom"/>
</dbReference>
<feature type="transmembrane region" description="Helical" evidence="9">
    <location>
        <begin position="425"/>
        <end position="442"/>
    </location>
</feature>
<feature type="region of interest" description="Disordered" evidence="8">
    <location>
        <begin position="507"/>
        <end position="532"/>
    </location>
</feature>
<organism evidence="11 12">
    <name type="scientific">Stereocaulon virgatum</name>
    <dbReference type="NCBI Taxonomy" id="373712"/>
    <lineage>
        <taxon>Eukaryota</taxon>
        <taxon>Fungi</taxon>
        <taxon>Dikarya</taxon>
        <taxon>Ascomycota</taxon>
        <taxon>Pezizomycotina</taxon>
        <taxon>Lecanoromycetes</taxon>
        <taxon>OSLEUM clade</taxon>
        <taxon>Lecanoromycetidae</taxon>
        <taxon>Lecanorales</taxon>
        <taxon>Lecanorineae</taxon>
        <taxon>Stereocaulaceae</taxon>
        <taxon>Stereocaulon</taxon>
    </lineage>
</organism>
<evidence type="ECO:0000256" key="8">
    <source>
        <dbReference type="SAM" id="MobiDB-lite"/>
    </source>
</evidence>
<sequence length="532" mass="58964">MNPKVGRKKSWMTKAKPYIYGIAPTLGGYAFGYDTGSISGILVESQFNNYFHHPSNGLQGGITASIQAGAFVGSLMTGIFLADALGRRRTILGGAALFTIGIAISCASNNVQCLIAGRIINGLANGCTAMMVPLWQSEVTPKEIRGRIISLQQCVINFGILSAFLIQYGCSFINSNAAWRVPIGIQMVPTIALFCVMWFLPESPRWLLSRGRNTEALQVLARVHANGDRDDAYVRAEYAEIREKFEWEQTVKKPSYFDLLFSKNYARRTYIGIGAQFWQQAVGINSILYYAPFLFQQAGVGSSEASLLANVIEGVILNVVTWPNMYYLDTWGRRKPMVLGAIGMGMSMLLIGVILKTKGDPSYSPTSHKVNFGFTANRPAGKAVIAFLYLYVASFAISWATPAWVVPAEIFPMITRGRANSMTTAMNWFVNFWFALYIPTALNKISWALYVIFAGICFLAALSTWLFQPETANRSLEEMDAMFEGRTMWVFLDGDLTAVHPRRERLLGEGAGEEEEEEDKDGRKGARLVENV</sequence>
<dbReference type="PROSITE" id="PS50850">
    <property type="entry name" value="MFS"/>
    <property type="match status" value="1"/>
</dbReference>
<keyword evidence="6 9" id="KW-0472">Membrane</keyword>
<dbReference type="EMBL" id="JBEFKJ010000025">
    <property type="protein sequence ID" value="KAL2039407.1"/>
    <property type="molecule type" value="Genomic_DNA"/>
</dbReference>
<dbReference type="InterPro" id="IPR005828">
    <property type="entry name" value="MFS_sugar_transport-like"/>
</dbReference>
<evidence type="ECO:0000256" key="5">
    <source>
        <dbReference type="ARBA" id="ARBA00022989"/>
    </source>
</evidence>
<feature type="transmembrane region" description="Helical" evidence="9">
    <location>
        <begin position="154"/>
        <end position="175"/>
    </location>
</feature>
<dbReference type="SUPFAM" id="SSF103473">
    <property type="entry name" value="MFS general substrate transporter"/>
    <property type="match status" value="1"/>
</dbReference>
<dbReference type="PANTHER" id="PTHR48022">
    <property type="entry name" value="PLASTIDIC GLUCOSE TRANSPORTER 4"/>
    <property type="match status" value="1"/>
</dbReference>
<gene>
    <name evidence="11" type="ORF">N7G274_007679</name>
</gene>
<dbReference type="Pfam" id="PF00083">
    <property type="entry name" value="Sugar_tr"/>
    <property type="match status" value="1"/>
</dbReference>
<dbReference type="InterPro" id="IPR050360">
    <property type="entry name" value="MFS_Sugar_Transporters"/>
</dbReference>
<reference evidence="11 12" key="1">
    <citation type="submission" date="2024-09" db="EMBL/GenBank/DDBJ databases">
        <title>Rethinking Asexuality: The Enigmatic Case of Functional Sexual Genes in Lepraria (Stereocaulaceae).</title>
        <authorList>
            <person name="Doellman M."/>
            <person name="Sun Y."/>
            <person name="Barcenas-Pena A."/>
            <person name="Lumbsch H.T."/>
            <person name="Grewe F."/>
        </authorList>
    </citation>
    <scope>NUCLEOTIDE SEQUENCE [LARGE SCALE GENOMIC DNA]</scope>
    <source>
        <strain evidence="11 12">Mercado 3170</strain>
    </source>
</reference>
<feature type="transmembrane region" description="Helical" evidence="9">
    <location>
        <begin position="383"/>
        <end position="405"/>
    </location>
</feature>
<dbReference type="Proteomes" id="UP001590950">
    <property type="component" value="Unassembled WGS sequence"/>
</dbReference>
<keyword evidence="12" id="KW-1185">Reference proteome</keyword>
<evidence type="ECO:0000256" key="6">
    <source>
        <dbReference type="ARBA" id="ARBA00023136"/>
    </source>
</evidence>
<feature type="domain" description="Major facilitator superfamily (MFS) profile" evidence="10">
    <location>
        <begin position="20"/>
        <end position="472"/>
    </location>
</feature>
<dbReference type="InterPro" id="IPR005829">
    <property type="entry name" value="Sugar_transporter_CS"/>
</dbReference>
<feature type="transmembrane region" description="Helical" evidence="9">
    <location>
        <begin position="337"/>
        <end position="355"/>
    </location>
</feature>
<proteinExistence type="inferred from homology"/>
<dbReference type="Gene3D" id="1.20.1250.20">
    <property type="entry name" value="MFS general substrate transporter like domains"/>
    <property type="match status" value="1"/>
</dbReference>
<evidence type="ECO:0000256" key="3">
    <source>
        <dbReference type="ARBA" id="ARBA00022448"/>
    </source>
</evidence>
<comment type="subcellular location">
    <subcellularLocation>
        <location evidence="1">Membrane</location>
        <topology evidence="1">Multi-pass membrane protein</topology>
    </subcellularLocation>
</comment>
<keyword evidence="4 9" id="KW-0812">Transmembrane</keyword>
<dbReference type="PROSITE" id="PS00216">
    <property type="entry name" value="SUGAR_TRANSPORT_1"/>
    <property type="match status" value="1"/>
</dbReference>
<feature type="transmembrane region" description="Helical" evidence="9">
    <location>
        <begin position="181"/>
        <end position="200"/>
    </location>
</feature>
<evidence type="ECO:0000256" key="1">
    <source>
        <dbReference type="ARBA" id="ARBA00004141"/>
    </source>
</evidence>
<evidence type="ECO:0000259" key="10">
    <source>
        <dbReference type="PROSITE" id="PS50850"/>
    </source>
</evidence>
<keyword evidence="3 7" id="KW-0813">Transport</keyword>
<keyword evidence="5 9" id="KW-1133">Transmembrane helix</keyword>
<feature type="transmembrane region" description="Helical" evidence="9">
    <location>
        <begin position="62"/>
        <end position="82"/>
    </location>
</feature>
<name>A0ABR4A4U2_9LECA</name>
<evidence type="ECO:0000256" key="9">
    <source>
        <dbReference type="SAM" id="Phobius"/>
    </source>
</evidence>
<feature type="transmembrane region" description="Helical" evidence="9">
    <location>
        <begin position="21"/>
        <end position="42"/>
    </location>
</feature>
<dbReference type="PANTHER" id="PTHR48022:SF7">
    <property type="entry name" value="MAJOR FACILITATOR SUPERFAMILY (MFS) PROFILE DOMAIN-CONTAINING PROTEIN-RELATED"/>
    <property type="match status" value="1"/>
</dbReference>
<dbReference type="InterPro" id="IPR036259">
    <property type="entry name" value="MFS_trans_sf"/>
</dbReference>
<comment type="similarity">
    <text evidence="2 7">Belongs to the major facilitator superfamily. Sugar transporter (TC 2.A.1.1) family.</text>
</comment>
<dbReference type="InterPro" id="IPR003663">
    <property type="entry name" value="Sugar/inositol_transpt"/>
</dbReference>
<feature type="transmembrane region" description="Helical" evidence="9">
    <location>
        <begin position="448"/>
        <end position="467"/>
    </location>
</feature>
<protein>
    <recommendedName>
        <fullName evidence="10">Major facilitator superfamily (MFS) profile domain-containing protein</fullName>
    </recommendedName>
</protein>
<evidence type="ECO:0000256" key="7">
    <source>
        <dbReference type="RuleBase" id="RU003346"/>
    </source>
</evidence>
<evidence type="ECO:0000256" key="2">
    <source>
        <dbReference type="ARBA" id="ARBA00010992"/>
    </source>
</evidence>